<organism evidence="2 3">
    <name type="scientific">Phytophthora cactorum</name>
    <dbReference type="NCBI Taxonomy" id="29920"/>
    <lineage>
        <taxon>Eukaryota</taxon>
        <taxon>Sar</taxon>
        <taxon>Stramenopiles</taxon>
        <taxon>Oomycota</taxon>
        <taxon>Peronosporomycetes</taxon>
        <taxon>Peronosporales</taxon>
        <taxon>Peronosporaceae</taxon>
        <taxon>Phytophthora</taxon>
    </lineage>
</organism>
<dbReference type="OrthoDB" id="626167at2759"/>
<feature type="signal peptide" evidence="1">
    <location>
        <begin position="1"/>
        <end position="24"/>
    </location>
</feature>
<evidence type="ECO:0000313" key="3">
    <source>
        <dbReference type="Proteomes" id="UP000251314"/>
    </source>
</evidence>
<dbReference type="PANTHER" id="PTHR40866">
    <property type="entry name" value="BED-TYPE DOMAIN-CONTAINING PROTEIN"/>
    <property type="match status" value="1"/>
</dbReference>
<gene>
    <name evidence="2" type="ORF">PC110_g10694</name>
</gene>
<dbReference type="SUPFAM" id="SSF48452">
    <property type="entry name" value="TPR-like"/>
    <property type="match status" value="2"/>
</dbReference>
<dbReference type="PANTHER" id="PTHR40866:SF1">
    <property type="entry name" value="BED-TYPE DOMAIN-CONTAINING PROTEIN"/>
    <property type="match status" value="1"/>
</dbReference>
<protein>
    <submittedName>
        <fullName evidence="2">Uncharacterized protein</fullName>
    </submittedName>
</protein>
<keyword evidence="1" id="KW-0732">Signal</keyword>
<proteinExistence type="predicted"/>
<evidence type="ECO:0000256" key="1">
    <source>
        <dbReference type="SAM" id="SignalP"/>
    </source>
</evidence>
<dbReference type="VEuPathDB" id="FungiDB:PC110_g10694"/>
<keyword evidence="3" id="KW-1185">Reference proteome</keyword>
<dbReference type="Proteomes" id="UP000251314">
    <property type="component" value="Unassembled WGS sequence"/>
</dbReference>
<comment type="caution">
    <text evidence="2">The sequence shown here is derived from an EMBL/GenBank/DDBJ whole genome shotgun (WGS) entry which is preliminary data.</text>
</comment>
<sequence>MRVLRVTFLWALLLLIALTASVYAEDAPKTPEPTSSSNPRDNDPVIQEIRGLRNSGMKLNDLKDFKGAIAKLRGAITLLHDRVFGEGRHAITDPGDISQDAALYTQILNDYGTVLIRAKQYDEAIEVLEDSVAMVEKIYGDSHPSLGLSLRSLADAYMAKEEYKMAIKKYKTLRKHVKKGLGATHEAYIEASLRIAEGYKKLGNKKKNLKVLKDAVKAQGGEINGLTTGIAELYMELSTAHVAMGEIDDALRAAETASAIFLQRDGEDTLSYAFSLNALAGVKMRQKKVGEAIKLLEHAHSIAVQIYGENDPITQASAKTLREVDSSKQCQGEATGYQVCKTCGTCRKHTPRTGYTYQVSRARESDPTYADEMCNASAAATGTLVPWASQKATNRLAWMLWITGCNLPFSFCESEETCRFTNLTPVSVDTLYGDMEKPKDITAASPTPRYALVSKTSRYFHLYEHLSPDDEDLEDFISSRFMHRSLCKLFEELHDVESTPKKLQTAGLTMMDARNLLDGLLEVQPTSRRPHRALAEVRLGYCEAAVMAPATEEEGSSFDERILKRRKIDTAPSIYTLVTAIPPTSNVAERLFSSARAVLRHERHRIFPMALEMVLFLKINSPYWKVATVDACLQ</sequence>
<dbReference type="AlphaFoldDB" id="A0A329S8P7"/>
<dbReference type="InterPro" id="IPR019734">
    <property type="entry name" value="TPR_rpt"/>
</dbReference>
<accession>A0A329S8P7</accession>
<dbReference type="EMBL" id="MJFZ01000255">
    <property type="protein sequence ID" value="RAW32989.1"/>
    <property type="molecule type" value="Genomic_DNA"/>
</dbReference>
<dbReference type="InterPro" id="IPR011990">
    <property type="entry name" value="TPR-like_helical_dom_sf"/>
</dbReference>
<feature type="chain" id="PRO_5016279244" evidence="1">
    <location>
        <begin position="25"/>
        <end position="634"/>
    </location>
</feature>
<dbReference type="Pfam" id="PF13424">
    <property type="entry name" value="TPR_12"/>
    <property type="match status" value="1"/>
</dbReference>
<dbReference type="STRING" id="29920.A0A329S8P7"/>
<dbReference type="SMART" id="SM00028">
    <property type="entry name" value="TPR"/>
    <property type="match status" value="5"/>
</dbReference>
<reference evidence="2 3" key="1">
    <citation type="submission" date="2018-01" db="EMBL/GenBank/DDBJ databases">
        <title>Draft genome of the strawberry crown rot pathogen Phytophthora cactorum.</title>
        <authorList>
            <person name="Armitage A.D."/>
            <person name="Lysoe E."/>
            <person name="Nellist C.F."/>
            <person name="Harrison R.J."/>
            <person name="Brurberg M.B."/>
        </authorList>
    </citation>
    <scope>NUCLEOTIDE SEQUENCE [LARGE SCALE GENOMIC DNA]</scope>
    <source>
        <strain evidence="2 3">10300</strain>
    </source>
</reference>
<name>A0A329S8P7_9STRA</name>
<dbReference type="Pfam" id="PF13374">
    <property type="entry name" value="TPR_10"/>
    <property type="match status" value="1"/>
</dbReference>
<dbReference type="Gene3D" id="1.25.40.10">
    <property type="entry name" value="Tetratricopeptide repeat domain"/>
    <property type="match status" value="2"/>
</dbReference>
<evidence type="ECO:0000313" key="2">
    <source>
        <dbReference type="EMBL" id="RAW32989.1"/>
    </source>
</evidence>